<keyword evidence="1" id="KW-0472">Membrane</keyword>
<organism evidence="2 3">
    <name type="scientific">Natribaculum luteum</name>
    <dbReference type="NCBI Taxonomy" id="1586232"/>
    <lineage>
        <taxon>Archaea</taxon>
        <taxon>Methanobacteriati</taxon>
        <taxon>Methanobacteriota</taxon>
        <taxon>Stenosarchaea group</taxon>
        <taxon>Halobacteria</taxon>
        <taxon>Halobacteriales</taxon>
        <taxon>Natrialbaceae</taxon>
        <taxon>Natribaculum</taxon>
    </lineage>
</organism>
<evidence type="ECO:0000256" key="1">
    <source>
        <dbReference type="SAM" id="Phobius"/>
    </source>
</evidence>
<dbReference type="RefSeq" id="WP_246968206.1">
    <property type="nucleotide sequence ID" value="NZ_CP095397.1"/>
</dbReference>
<dbReference type="EMBL" id="JBHSDJ010000013">
    <property type="protein sequence ID" value="MFC4246141.1"/>
    <property type="molecule type" value="Genomic_DNA"/>
</dbReference>
<comment type="caution">
    <text evidence="2">The sequence shown here is derived from an EMBL/GenBank/DDBJ whole genome shotgun (WGS) entry which is preliminary data.</text>
</comment>
<evidence type="ECO:0008006" key="4">
    <source>
        <dbReference type="Google" id="ProtNLM"/>
    </source>
</evidence>
<gene>
    <name evidence="2" type="ORF">ACFOZ7_03915</name>
</gene>
<dbReference type="GeneID" id="71855087"/>
<proteinExistence type="predicted"/>
<keyword evidence="1" id="KW-1133">Transmembrane helix</keyword>
<evidence type="ECO:0000313" key="3">
    <source>
        <dbReference type="Proteomes" id="UP001595821"/>
    </source>
</evidence>
<feature type="transmembrane region" description="Helical" evidence="1">
    <location>
        <begin position="7"/>
        <end position="27"/>
    </location>
</feature>
<dbReference type="AlphaFoldDB" id="A0ABD5NVN3"/>
<keyword evidence="1" id="KW-0812">Transmembrane</keyword>
<name>A0ABD5NVN3_9EURY</name>
<dbReference type="Proteomes" id="UP001595821">
    <property type="component" value="Unassembled WGS sequence"/>
</dbReference>
<evidence type="ECO:0000313" key="2">
    <source>
        <dbReference type="EMBL" id="MFC4246141.1"/>
    </source>
</evidence>
<sequence>MVSSRTITALVGLAIGLAVSVGAWVYFDTVLLLLFLPFVPFLFADRSAGERTAPDYRSCPQCGFRTADSEFEYCPRDGTRLHE</sequence>
<protein>
    <recommendedName>
        <fullName evidence="4">Zinc ribbon domain-containing protein</fullName>
    </recommendedName>
</protein>
<accession>A0ABD5NVN3</accession>
<reference evidence="2 3" key="1">
    <citation type="journal article" date="2014" name="Int. J. Syst. Evol. Microbiol.">
        <title>Complete genome sequence of Corynebacterium casei LMG S-19264T (=DSM 44701T), isolated from a smear-ripened cheese.</title>
        <authorList>
            <consortium name="US DOE Joint Genome Institute (JGI-PGF)"/>
            <person name="Walter F."/>
            <person name="Albersmeier A."/>
            <person name="Kalinowski J."/>
            <person name="Ruckert C."/>
        </authorList>
    </citation>
    <scope>NUCLEOTIDE SEQUENCE [LARGE SCALE GENOMIC DNA]</scope>
    <source>
        <strain evidence="2 3">IBRC-M 10912</strain>
    </source>
</reference>